<reference evidence="1 2" key="1">
    <citation type="submission" date="2019-06" db="EMBL/GenBank/DDBJ databases">
        <title>Genome Sequence of the Brown Rot Fungal Pathogen Monilinia fructicola.</title>
        <authorList>
            <person name="De Miccolis Angelini R.M."/>
            <person name="Landi L."/>
            <person name="Abate D."/>
            <person name="Pollastro S."/>
            <person name="Romanazzi G."/>
            <person name="Faretra F."/>
        </authorList>
    </citation>
    <scope>NUCLEOTIDE SEQUENCE [LARGE SCALE GENOMIC DNA]</scope>
    <source>
        <strain evidence="1 2">Mfrc123</strain>
    </source>
</reference>
<keyword evidence="2" id="KW-1185">Reference proteome</keyword>
<dbReference type="Proteomes" id="UP000322873">
    <property type="component" value="Unassembled WGS sequence"/>
</dbReference>
<gene>
    <name evidence="1" type="ORF">EYC84_004524</name>
</gene>
<proteinExistence type="predicted"/>
<name>A0A5M9K5Q5_MONFR</name>
<accession>A0A5M9K5Q5</accession>
<evidence type="ECO:0000313" key="2">
    <source>
        <dbReference type="Proteomes" id="UP000322873"/>
    </source>
</evidence>
<comment type="caution">
    <text evidence="1">The sequence shown here is derived from an EMBL/GenBank/DDBJ whole genome shotgun (WGS) entry which is preliminary data.</text>
</comment>
<sequence length="80" mass="9155">MCIFCASLLRSDDLSSLPMIAHQHNVKVSSDLQLRFSSMKPVGMSQSMIDYAQAVAVQRMRLWIPHWLTVITRSYESNLI</sequence>
<protein>
    <submittedName>
        <fullName evidence="1">Uncharacterized protein</fullName>
    </submittedName>
</protein>
<dbReference type="EMBL" id="VICG01000002">
    <property type="protein sequence ID" value="KAA8575352.1"/>
    <property type="molecule type" value="Genomic_DNA"/>
</dbReference>
<dbReference type="AlphaFoldDB" id="A0A5M9K5Q5"/>
<evidence type="ECO:0000313" key="1">
    <source>
        <dbReference type="EMBL" id="KAA8575352.1"/>
    </source>
</evidence>
<organism evidence="1 2">
    <name type="scientific">Monilinia fructicola</name>
    <name type="common">Brown rot fungus</name>
    <name type="synonym">Ciboria fructicola</name>
    <dbReference type="NCBI Taxonomy" id="38448"/>
    <lineage>
        <taxon>Eukaryota</taxon>
        <taxon>Fungi</taxon>
        <taxon>Dikarya</taxon>
        <taxon>Ascomycota</taxon>
        <taxon>Pezizomycotina</taxon>
        <taxon>Leotiomycetes</taxon>
        <taxon>Helotiales</taxon>
        <taxon>Sclerotiniaceae</taxon>
        <taxon>Monilinia</taxon>
    </lineage>
</organism>